<dbReference type="PANTHER" id="PTHR43651:SF11">
    <property type="entry name" value="MALTO-OLIGOSYLTREHALOSE TREHALOHYDROLASE"/>
    <property type="match status" value="1"/>
</dbReference>
<keyword evidence="8" id="KW-0119">Carbohydrate metabolism</keyword>
<dbReference type="InterPro" id="IPR006047">
    <property type="entry name" value="GH13_cat_dom"/>
</dbReference>
<feature type="region of interest" description="Disordered" evidence="15">
    <location>
        <begin position="99"/>
        <end position="119"/>
    </location>
</feature>
<dbReference type="Pfam" id="PF00128">
    <property type="entry name" value="Alpha-amylase"/>
    <property type="match status" value="1"/>
</dbReference>
<dbReference type="Gene3D" id="3.20.20.80">
    <property type="entry name" value="Glycosidases"/>
    <property type="match status" value="1"/>
</dbReference>
<dbReference type="Gene3D" id="1.10.10.760">
    <property type="entry name" value="E-set domains of sugar-utilizing enzymes"/>
    <property type="match status" value="1"/>
</dbReference>
<dbReference type="InterPro" id="IPR017853">
    <property type="entry name" value="GH"/>
</dbReference>
<dbReference type="SUPFAM" id="SSF81296">
    <property type="entry name" value="E set domains"/>
    <property type="match status" value="1"/>
</dbReference>
<reference evidence="17 18" key="1">
    <citation type="submission" date="2020-08" db="EMBL/GenBank/DDBJ databases">
        <title>A Genomic Blueprint of the Chicken Gut Microbiome.</title>
        <authorList>
            <person name="Gilroy R."/>
            <person name="Ravi A."/>
            <person name="Getino M."/>
            <person name="Pursley I."/>
            <person name="Horton D.L."/>
            <person name="Alikhan N.-F."/>
            <person name="Baker D."/>
            <person name="Gharbi K."/>
            <person name="Hall N."/>
            <person name="Watson M."/>
            <person name="Adriaenssens E.M."/>
            <person name="Foster-Nyarko E."/>
            <person name="Jarju S."/>
            <person name="Secka A."/>
            <person name="Antonio M."/>
            <person name="Oren A."/>
            <person name="Chaudhuri R."/>
            <person name="La Ragione R.M."/>
            <person name="Hildebrand F."/>
            <person name="Pallen M.J."/>
        </authorList>
    </citation>
    <scope>NUCLEOTIDE SEQUENCE [LARGE SCALE GENOMIC DNA]</scope>
    <source>
        <strain evidence="17 18">Sa2CUA1</strain>
    </source>
</reference>
<feature type="region of interest" description="Disordered" evidence="15">
    <location>
        <begin position="1"/>
        <end position="49"/>
    </location>
</feature>
<protein>
    <recommendedName>
        <fullName evidence="5 13">Malto-oligosyltrehalose trehalohydrolase</fullName>
        <shortName evidence="14">MTHase</shortName>
        <ecNumber evidence="4 13">3.2.1.141</ecNumber>
    </recommendedName>
    <alternativeName>
        <fullName evidence="11 14">4-alpha-D-((1-&gt;4)-alpha-D-glucano)trehalose trehalohydrolase</fullName>
    </alternativeName>
    <alternativeName>
        <fullName evidence="10 14">Maltooligosyl trehalose trehalohydrolase</fullName>
    </alternativeName>
</protein>
<evidence type="ECO:0000256" key="13">
    <source>
        <dbReference type="NCBIfam" id="TIGR02402"/>
    </source>
</evidence>
<dbReference type="PIRSF" id="PIRSF006337">
    <property type="entry name" value="Trehalose_TreZ"/>
    <property type="match status" value="1"/>
</dbReference>
<dbReference type="EMBL" id="JACSQD010000003">
    <property type="protein sequence ID" value="MBD7995209.1"/>
    <property type="molecule type" value="Genomic_DNA"/>
</dbReference>
<feature type="domain" description="Glycosyl hydrolase family 13 catalytic" evidence="16">
    <location>
        <begin position="126"/>
        <end position="494"/>
    </location>
</feature>
<organism evidence="17 18">
    <name type="scientific">Arthrobacter gallicola</name>
    <dbReference type="NCBI Taxonomy" id="2762225"/>
    <lineage>
        <taxon>Bacteria</taxon>
        <taxon>Bacillati</taxon>
        <taxon>Actinomycetota</taxon>
        <taxon>Actinomycetes</taxon>
        <taxon>Micrococcales</taxon>
        <taxon>Micrococcaceae</taxon>
        <taxon>Arthrobacter</taxon>
    </lineage>
</organism>
<dbReference type="EC" id="3.2.1.141" evidence="4 13"/>
<dbReference type="InterPro" id="IPR044901">
    <property type="entry name" value="Trehalose_TreZ_E-set_sf"/>
</dbReference>
<evidence type="ECO:0000256" key="14">
    <source>
        <dbReference type="PIRNR" id="PIRNR006337"/>
    </source>
</evidence>
<dbReference type="InterPro" id="IPR013783">
    <property type="entry name" value="Ig-like_fold"/>
</dbReference>
<evidence type="ECO:0000256" key="4">
    <source>
        <dbReference type="ARBA" id="ARBA00012268"/>
    </source>
</evidence>
<comment type="caution">
    <text evidence="17">The sequence shown here is derived from an EMBL/GenBank/DDBJ whole genome shotgun (WGS) entry which is preliminary data.</text>
</comment>
<dbReference type="Proteomes" id="UP000609874">
    <property type="component" value="Unassembled WGS sequence"/>
</dbReference>
<sequence length="628" mass="69212">MERDNGSAARRNLPQPAHRSGPQRGRGRGGGPVRRLSRRAPGVGGGIVNPDFDVWAPNADTMRLLADGRELPMSRGQDGWWHVQHAALDGDIDYGYLIDQDTTPLPDPRSRRQPNGVHGLSRTFDPGSYQWHDAGWASPGLNGGAIYELHIGTFTPEGTLDAAAGKLDYLAGLGVQYIELMPVNAFNGTHNWGYDGVLWYAVHEAYGGPRAYQRFVDAAHERGLGVIQDVVYNHLGPSGNYLPRFGPYLHQGAGNDWGDSVNLDGPFSDPVRRYILENVEMWFRDYHVDGLRLDAVHAFRDERALHFLEEMALRVDNLAAERGGELFLVAESDLNNPRLITPRDLNGYGLSGQWSDDFHHAAHSNLTGENGGYYADFDSLGALAKVLQDGFFHDGVFSSFRHRSHGRPLDKSVHSANQLVVAVQNHDQIGNRAAGDRLTASLSYEQLALAAVLNLASSTTPMIFMGEEFGASTPWQFFTSHPEEDLGRATAEGRLREFSRMGWDPSQVPDPQDPQTFQNSKLDWSELGDGDHARLHRLYQDLLALRQRVPDLREPDFRNISVEYDEASRWLTVLRGKTAVALSFADGPSKVPLPLQEPVRVLLETGPSVPGGGVIQLPAFGAAIVSGN</sequence>
<dbReference type="SUPFAM" id="SSF51445">
    <property type="entry name" value="(Trans)glycosidases"/>
    <property type="match status" value="1"/>
</dbReference>
<keyword evidence="9 14" id="KW-0326">Glycosidase</keyword>
<dbReference type="Gene3D" id="2.60.40.10">
    <property type="entry name" value="Immunoglobulins"/>
    <property type="match status" value="1"/>
</dbReference>
<gene>
    <name evidence="17" type="primary">treZ</name>
    <name evidence="17" type="ORF">H9639_07870</name>
</gene>
<keyword evidence="7 14" id="KW-0378">Hydrolase</keyword>
<dbReference type="SMART" id="SM00642">
    <property type="entry name" value="Aamy"/>
    <property type="match status" value="1"/>
</dbReference>
<dbReference type="CDD" id="cd02853">
    <property type="entry name" value="E_set_MTHase_like_N"/>
    <property type="match status" value="1"/>
</dbReference>
<evidence type="ECO:0000313" key="17">
    <source>
        <dbReference type="EMBL" id="MBD7995209.1"/>
    </source>
</evidence>
<name>A0ABR8URN2_9MICC</name>
<evidence type="ECO:0000256" key="3">
    <source>
        <dbReference type="ARBA" id="ARBA00008061"/>
    </source>
</evidence>
<dbReference type="PANTHER" id="PTHR43651">
    <property type="entry name" value="1,4-ALPHA-GLUCAN-BRANCHING ENZYME"/>
    <property type="match status" value="1"/>
</dbReference>
<dbReference type="InterPro" id="IPR012768">
    <property type="entry name" value="Trehalose_TreZ"/>
</dbReference>
<comment type="catalytic activity">
    <reaction evidence="12 14">
        <text>hydrolysis of (1-&gt;4)-alpha-D-glucosidic linkage in 4-alpha-D-[(1-&gt;4)-alpha-D-glucanosyl]n trehalose to yield trehalose and (1-&gt;4)-alpha-D-glucan.</text>
        <dbReference type="EC" id="3.2.1.141"/>
    </reaction>
</comment>
<evidence type="ECO:0000256" key="5">
    <source>
        <dbReference type="ARBA" id="ARBA00015938"/>
    </source>
</evidence>
<evidence type="ECO:0000256" key="1">
    <source>
        <dbReference type="ARBA" id="ARBA00004496"/>
    </source>
</evidence>
<comment type="similarity">
    <text evidence="3 14">Belongs to the glycosyl hydrolase 13 family.</text>
</comment>
<keyword evidence="6" id="KW-0963">Cytoplasm</keyword>
<accession>A0ABR8URN2</accession>
<evidence type="ECO:0000256" key="2">
    <source>
        <dbReference type="ARBA" id="ARBA00005199"/>
    </source>
</evidence>
<evidence type="ECO:0000313" key="18">
    <source>
        <dbReference type="Proteomes" id="UP000609874"/>
    </source>
</evidence>
<dbReference type="InterPro" id="IPR014756">
    <property type="entry name" value="Ig_E-set"/>
</dbReference>
<dbReference type="CDD" id="cd11325">
    <property type="entry name" value="AmyAc_GTHase"/>
    <property type="match status" value="1"/>
</dbReference>
<evidence type="ECO:0000256" key="9">
    <source>
        <dbReference type="ARBA" id="ARBA00023295"/>
    </source>
</evidence>
<evidence type="ECO:0000256" key="7">
    <source>
        <dbReference type="ARBA" id="ARBA00022801"/>
    </source>
</evidence>
<evidence type="ECO:0000256" key="8">
    <source>
        <dbReference type="ARBA" id="ARBA00023277"/>
    </source>
</evidence>
<evidence type="ECO:0000256" key="15">
    <source>
        <dbReference type="SAM" id="MobiDB-lite"/>
    </source>
</evidence>
<evidence type="ECO:0000259" key="16">
    <source>
        <dbReference type="SMART" id="SM00642"/>
    </source>
</evidence>
<evidence type="ECO:0000256" key="11">
    <source>
        <dbReference type="ARBA" id="ARBA00033284"/>
    </source>
</evidence>
<dbReference type="NCBIfam" id="TIGR02402">
    <property type="entry name" value="trehalose_TreZ"/>
    <property type="match status" value="1"/>
</dbReference>
<proteinExistence type="inferred from homology"/>
<keyword evidence="18" id="KW-1185">Reference proteome</keyword>
<evidence type="ECO:0000256" key="10">
    <source>
        <dbReference type="ARBA" id="ARBA00032057"/>
    </source>
</evidence>
<comment type="subcellular location">
    <subcellularLocation>
        <location evidence="1">Cytoplasm</location>
    </subcellularLocation>
</comment>
<comment type="pathway">
    <text evidence="2 14">Glycan biosynthesis; trehalose biosynthesis.</text>
</comment>
<evidence type="ECO:0000256" key="6">
    <source>
        <dbReference type="ARBA" id="ARBA00022490"/>
    </source>
</evidence>
<evidence type="ECO:0000256" key="12">
    <source>
        <dbReference type="ARBA" id="ARBA00034013"/>
    </source>
</evidence>